<keyword evidence="1" id="KW-0449">Lipoprotein</keyword>
<organism evidence="1 2">
    <name type="scientific">Reyranella humidisoli</name>
    <dbReference type="NCBI Taxonomy" id="2849149"/>
    <lineage>
        <taxon>Bacteria</taxon>
        <taxon>Pseudomonadati</taxon>
        <taxon>Pseudomonadota</taxon>
        <taxon>Alphaproteobacteria</taxon>
        <taxon>Hyphomicrobiales</taxon>
        <taxon>Reyranellaceae</taxon>
        <taxon>Reyranella</taxon>
    </lineage>
</organism>
<name>A0ABS6IE78_9HYPH</name>
<comment type="caution">
    <text evidence="1">The sequence shown here is derived from an EMBL/GenBank/DDBJ whole genome shotgun (WGS) entry which is preliminary data.</text>
</comment>
<reference evidence="1 2" key="1">
    <citation type="submission" date="2021-06" db="EMBL/GenBank/DDBJ databases">
        <authorList>
            <person name="Lee D.H."/>
        </authorList>
    </citation>
    <scope>NUCLEOTIDE SEQUENCE [LARGE SCALE GENOMIC DNA]</scope>
    <source>
        <strain evidence="1 2">MMS21-HV4-11</strain>
    </source>
</reference>
<gene>
    <name evidence="1" type="ORF">KQ910_03990</name>
</gene>
<proteinExistence type="predicted"/>
<keyword evidence="2" id="KW-1185">Reference proteome</keyword>
<dbReference type="Pfam" id="PF09619">
    <property type="entry name" value="YscW"/>
    <property type="match status" value="1"/>
</dbReference>
<sequence>MMHQPEPPALVRLGRTLCVRVAQAIVVLFALALSLDVRAEPADNAPVHLLSRCAGKAGGNVRQGDPAFMTLALDGRPWMTIDKTEDADAQAILTTITSNGWAKRRDGTSFLFRFTCVLNAQGQATMFHASALLRDLGDRLPPAIVINGSATYPLKEPLQRGIELQLQLLDTSQDPPAILTEQVIRSGWHLPMGFSLRLPAGMSLEGRPLALAARVVLARQTLFELVEPRKLAPGELTRFIELTLLPVGDGRR</sequence>
<accession>A0ABS6IE78</accession>
<protein>
    <submittedName>
        <fullName evidence="1">YbaY family lipoprotein</fullName>
    </submittedName>
</protein>
<evidence type="ECO:0000313" key="2">
    <source>
        <dbReference type="Proteomes" id="UP000727907"/>
    </source>
</evidence>
<dbReference type="InterPro" id="IPR039366">
    <property type="entry name" value="Pilotin"/>
</dbReference>
<dbReference type="RefSeq" id="WP_216957184.1">
    <property type="nucleotide sequence ID" value="NZ_JAHOPB010000001.1"/>
</dbReference>
<evidence type="ECO:0000313" key="1">
    <source>
        <dbReference type="EMBL" id="MBU8872907.1"/>
    </source>
</evidence>
<dbReference type="EMBL" id="JAHOPB010000001">
    <property type="protein sequence ID" value="MBU8872907.1"/>
    <property type="molecule type" value="Genomic_DNA"/>
</dbReference>
<dbReference type="Proteomes" id="UP000727907">
    <property type="component" value="Unassembled WGS sequence"/>
</dbReference>